<protein>
    <submittedName>
        <fullName evidence="1">Unannotated protein</fullName>
    </submittedName>
</protein>
<accession>A0A6J7JVH2</accession>
<sequence>MATITHWLSPDSATGVINPSDMDSILFVSKFSDADPASPAPGHHGYQRDPISKRGEEIARFYLKSGPVARPTPITVSVRITDPAECKEFEKLFSAGEFTQIKKRWNIAVVSVVDGQHRMLGHTTANAKDPSYDPQVPLIMYFGLTIVQEAELFNVINTTAQKLPKALIETTKADITEPGTGSYAQQIRAIAVSLSRDPDSVWQGDVNMSGARKSDQPVTFEGLRRSTSQLFPTDTMARVVKAGRSPEAVAKDYWRAVSIACGVAWNDTEVELSDEDGNTVTDENGEIVMVTPEYRLKELVGVAAISRLGRDIVVDATNREVLYGGNFDTTMKSHVDKLKAVNWIKEPGNPWMRSQAGFSGQADLHRVLASWVFDNEEPI</sequence>
<dbReference type="EMBL" id="CAFBNE010000035">
    <property type="protein sequence ID" value="CAB4947255.1"/>
    <property type="molecule type" value="Genomic_DNA"/>
</dbReference>
<gene>
    <name evidence="1" type="ORF">UFOPK3772_01311</name>
</gene>
<organism evidence="1">
    <name type="scientific">freshwater metagenome</name>
    <dbReference type="NCBI Taxonomy" id="449393"/>
    <lineage>
        <taxon>unclassified sequences</taxon>
        <taxon>metagenomes</taxon>
        <taxon>ecological metagenomes</taxon>
    </lineage>
</organism>
<dbReference type="InterPro" id="IPR017601">
    <property type="entry name" value="DGQHR-contain_dom"/>
</dbReference>
<reference evidence="1" key="1">
    <citation type="submission" date="2020-05" db="EMBL/GenBank/DDBJ databases">
        <authorList>
            <person name="Chiriac C."/>
            <person name="Salcher M."/>
            <person name="Ghai R."/>
            <person name="Kavagutti S V."/>
        </authorList>
    </citation>
    <scope>NUCLEOTIDE SEQUENCE</scope>
</reference>
<evidence type="ECO:0000313" key="1">
    <source>
        <dbReference type="EMBL" id="CAB4947255.1"/>
    </source>
</evidence>
<dbReference type="AlphaFoldDB" id="A0A6J7JVH2"/>
<proteinExistence type="predicted"/>
<dbReference type="NCBIfam" id="TIGR03187">
    <property type="entry name" value="DGQHR"/>
    <property type="match status" value="1"/>
</dbReference>
<name>A0A6J7JVH2_9ZZZZ</name>